<comment type="caution">
    <text evidence="3">The sequence shown here is derived from an EMBL/GenBank/DDBJ whole genome shotgun (WGS) entry which is preliminary data.</text>
</comment>
<dbReference type="GO" id="GO:0035006">
    <property type="term" value="P:melanization defense response"/>
    <property type="evidence" value="ECO:0007669"/>
    <property type="project" value="UniProtKB-ARBA"/>
</dbReference>
<keyword evidence="4" id="KW-1185">Reference proteome</keyword>
<dbReference type="GO" id="GO:0003924">
    <property type="term" value="F:GTPase activity"/>
    <property type="evidence" value="ECO:0007669"/>
    <property type="project" value="InterPro"/>
</dbReference>
<keyword evidence="2" id="KW-0342">GTP-binding</keyword>
<dbReference type="PRINTS" id="PR00449">
    <property type="entry name" value="RASTRNSFRMNG"/>
</dbReference>
<proteinExistence type="predicted"/>
<evidence type="ECO:0000313" key="3">
    <source>
        <dbReference type="EMBL" id="CAL1286161.1"/>
    </source>
</evidence>
<name>A0AAV2ARI2_9ARAC</name>
<dbReference type="SMART" id="SM00174">
    <property type="entry name" value="RHO"/>
    <property type="match status" value="1"/>
</dbReference>
<accession>A0AAV2ARI2</accession>
<dbReference type="InterPro" id="IPR003578">
    <property type="entry name" value="Small_GTPase_Rho"/>
</dbReference>
<dbReference type="InterPro" id="IPR001806">
    <property type="entry name" value="Small_GTPase"/>
</dbReference>
<dbReference type="GO" id="GO:0007264">
    <property type="term" value="P:small GTPase-mediated signal transduction"/>
    <property type="evidence" value="ECO:0007669"/>
    <property type="project" value="InterPro"/>
</dbReference>
<keyword evidence="1" id="KW-0547">Nucleotide-binding</keyword>
<dbReference type="GO" id="GO:0005525">
    <property type="term" value="F:GTP binding"/>
    <property type="evidence" value="ECO:0007669"/>
    <property type="project" value="UniProtKB-KW"/>
</dbReference>
<dbReference type="Pfam" id="PF00071">
    <property type="entry name" value="Ras"/>
    <property type="match status" value="1"/>
</dbReference>
<gene>
    <name evidence="3" type="ORF">LARSCL_LOCUS14093</name>
</gene>
<dbReference type="Proteomes" id="UP001497382">
    <property type="component" value="Unassembled WGS sequence"/>
</dbReference>
<dbReference type="SUPFAM" id="SSF52540">
    <property type="entry name" value="P-loop containing nucleoside triphosphate hydrolases"/>
    <property type="match status" value="1"/>
</dbReference>
<dbReference type="AlphaFoldDB" id="A0AAV2ARI2"/>
<dbReference type="GO" id="GO:0022412">
    <property type="term" value="P:cellular process involved in reproduction in multicellular organism"/>
    <property type="evidence" value="ECO:0007669"/>
    <property type="project" value="UniProtKB-ARBA"/>
</dbReference>
<dbReference type="InterPro" id="IPR027417">
    <property type="entry name" value="P-loop_NTPase"/>
</dbReference>
<evidence type="ECO:0000256" key="1">
    <source>
        <dbReference type="ARBA" id="ARBA00022741"/>
    </source>
</evidence>
<organism evidence="3 4">
    <name type="scientific">Larinioides sclopetarius</name>
    <dbReference type="NCBI Taxonomy" id="280406"/>
    <lineage>
        <taxon>Eukaryota</taxon>
        <taxon>Metazoa</taxon>
        <taxon>Ecdysozoa</taxon>
        <taxon>Arthropoda</taxon>
        <taxon>Chelicerata</taxon>
        <taxon>Arachnida</taxon>
        <taxon>Araneae</taxon>
        <taxon>Araneomorphae</taxon>
        <taxon>Entelegynae</taxon>
        <taxon>Araneoidea</taxon>
        <taxon>Araneidae</taxon>
        <taxon>Larinioides</taxon>
    </lineage>
</organism>
<dbReference type="PROSITE" id="PS51419">
    <property type="entry name" value="RAB"/>
    <property type="match status" value="1"/>
</dbReference>
<sequence length="207" mass="23442">MTDSKQNGNMESPPQLDEDVIKVVVIGEPLCGKTRFIQAFYGRHSPGGFYSHDGVWVFPCEFQTNNEKKRVSIFEIPGNPDFCPQKRIQHYMDANIIIFMYAIDDPSSFQMLSQKWIVEALFSIALHSIPVVFVATKIDLQNDQQVVKRLALKNQSPVTIQQGIGLLEKIPGFSSIFECSSFDVDLVDLAFDSIFTLLRMNEESLDV</sequence>
<dbReference type="GO" id="GO:0003006">
    <property type="term" value="P:developmental process involved in reproduction"/>
    <property type="evidence" value="ECO:0007669"/>
    <property type="project" value="UniProtKB-ARBA"/>
</dbReference>
<dbReference type="GO" id="GO:0001667">
    <property type="term" value="P:ameboidal-type cell migration"/>
    <property type="evidence" value="ECO:0007669"/>
    <property type="project" value="UniProtKB-ARBA"/>
</dbReference>
<evidence type="ECO:0000313" key="4">
    <source>
        <dbReference type="Proteomes" id="UP001497382"/>
    </source>
</evidence>
<dbReference type="SMART" id="SM00175">
    <property type="entry name" value="RAB"/>
    <property type="match status" value="1"/>
</dbReference>
<reference evidence="3 4" key="1">
    <citation type="submission" date="2024-04" db="EMBL/GenBank/DDBJ databases">
        <authorList>
            <person name="Rising A."/>
            <person name="Reimegard J."/>
            <person name="Sonavane S."/>
            <person name="Akerstrom W."/>
            <person name="Nylinder S."/>
            <person name="Hedman E."/>
            <person name="Kallberg Y."/>
        </authorList>
    </citation>
    <scope>NUCLEOTIDE SEQUENCE [LARGE SCALE GENOMIC DNA]</scope>
</reference>
<protein>
    <submittedName>
        <fullName evidence="3">Uncharacterized protein</fullName>
    </submittedName>
</protein>
<dbReference type="Gene3D" id="3.40.50.300">
    <property type="entry name" value="P-loop containing nucleotide triphosphate hydrolases"/>
    <property type="match status" value="1"/>
</dbReference>
<dbReference type="EMBL" id="CAXIEN010000199">
    <property type="protein sequence ID" value="CAL1286161.1"/>
    <property type="molecule type" value="Genomic_DNA"/>
</dbReference>
<evidence type="ECO:0000256" key="2">
    <source>
        <dbReference type="ARBA" id="ARBA00023134"/>
    </source>
</evidence>
<dbReference type="GO" id="GO:0035099">
    <property type="term" value="P:hemocyte migration"/>
    <property type="evidence" value="ECO:0007669"/>
    <property type="project" value="UniProtKB-ARBA"/>
</dbReference>
<dbReference type="PANTHER" id="PTHR24072">
    <property type="entry name" value="RHO FAMILY GTPASE"/>
    <property type="match status" value="1"/>
</dbReference>